<feature type="transmembrane region" description="Helical" evidence="10">
    <location>
        <begin position="393"/>
        <end position="414"/>
    </location>
</feature>
<evidence type="ECO:0000256" key="4">
    <source>
        <dbReference type="ARBA" id="ARBA00022692"/>
    </source>
</evidence>
<feature type="transmembrane region" description="Helical" evidence="10">
    <location>
        <begin position="363"/>
        <end position="387"/>
    </location>
</feature>
<evidence type="ECO:0000259" key="11">
    <source>
        <dbReference type="Pfam" id="PF01545"/>
    </source>
</evidence>
<dbReference type="FunFam" id="1.20.1510.10:FF:000014">
    <property type="entry name" value="Cation efflux protein/ zinc transporter"/>
    <property type="match status" value="1"/>
</dbReference>
<dbReference type="InterPro" id="IPR045316">
    <property type="entry name" value="Msc2-like"/>
</dbReference>
<sequence length="889" mass="95745">MSTGAPPLSADIAPVNGNTHAHGHSRGRGHTRSRYAQPPPAPLSLDLSNAPQPPPDMTDSVNGNGSYGHASQPSWSQHNHNDSHSHGHSHSHSHSHPHSLAHHGHTHSVSSIHHDAPHAHDMNLQATSVNSETSSNQVHEVLAGALIALPWIALSWYPRKCAQQNAGDLDASETTHKSSVGTVEQVGQKACILTAVTLLLFGFLQLIRLNRYADGSKGLSSMKFPTPSAQSGQAAFLQICSVGLPIYAALKVGGFLVAFALLLATATGMPKLVASDPRIAVQERYNRKIFTISLLGTATVLSYLGLNKTWDAWPLTGYLALVLSVFAISPPFPALRRQGPIPEPGLVAESLSKDKASGLSQSTVIVTTDAPLALVSGGFLLVLAMIASGGLPFGLADSIYVLAPAGLLATALVFSSPAGIRSSSKVGLAVATGSAALLSSPHIHDDIMMVYVARCILAALSFFASRMDDKHLRLDAHSHSHTHHHHNHSHGPTEAGAVTKWLLHRSEPYPLLYSILKEKDSRSIFYFMCLNFTFMLVQLSYGFLTGSLGLLSDSIHMFFDCLALVVGLCAAVMSKWPPNARFPYGYGKVDTLSGFANGIFLMIISVEIIYEAVERLSSGSEMHRIGELLAVSFAGLLVNLVGIFSFEHGHHHHGHDHGHDHSHGNENMHGIFLHILADTLGSVAVVISTILVHYSGWSGYDPLASCFIAILIFASAVPLVTSTAKSLLLTLPADTEYNVRETLAGVSTLRGVVSYTVPKFWLDDTGSSSDGHSHEHDHSGGCDHGHEHGHQHNHSHSQSHGHSHNHSHAHDHDDHAHAHDHDHDHDHAHEHKKLKVFGVIHVIASRGSDLEDVRQRTESYLREQSMDIVVQVERDGDSRCWCGGGSKSP</sequence>
<feature type="compositionally biased region" description="Basic and acidic residues" evidence="9">
    <location>
        <begin position="771"/>
        <end position="790"/>
    </location>
</feature>
<comment type="similarity">
    <text evidence="2 8">Belongs to the cation diffusion facilitator (CDF) transporter (TC 2.A.4) family. SLC30A subfamily.</text>
</comment>
<keyword evidence="4 10" id="KW-0812">Transmembrane</keyword>
<dbReference type="InterPro" id="IPR058533">
    <property type="entry name" value="Cation_efflux_TM"/>
</dbReference>
<evidence type="ECO:0000256" key="3">
    <source>
        <dbReference type="ARBA" id="ARBA00022448"/>
    </source>
</evidence>
<dbReference type="Gene3D" id="1.20.1510.10">
    <property type="entry name" value="Cation efflux protein transmembrane domain"/>
    <property type="match status" value="1"/>
</dbReference>
<feature type="compositionally biased region" description="Polar residues" evidence="9">
    <location>
        <begin position="59"/>
        <end position="73"/>
    </location>
</feature>
<organism evidence="12 13">
    <name type="scientific">Penicillium cosmopolitanum</name>
    <dbReference type="NCBI Taxonomy" id="1131564"/>
    <lineage>
        <taxon>Eukaryota</taxon>
        <taxon>Fungi</taxon>
        <taxon>Dikarya</taxon>
        <taxon>Ascomycota</taxon>
        <taxon>Pezizomycotina</taxon>
        <taxon>Eurotiomycetes</taxon>
        <taxon>Eurotiomycetidae</taxon>
        <taxon>Eurotiales</taxon>
        <taxon>Aspergillaceae</taxon>
        <taxon>Penicillium</taxon>
    </lineage>
</organism>
<evidence type="ECO:0000256" key="6">
    <source>
        <dbReference type="ARBA" id="ARBA00023065"/>
    </source>
</evidence>
<dbReference type="EMBL" id="JAPZBU010000008">
    <property type="protein sequence ID" value="KAJ5391098.1"/>
    <property type="molecule type" value="Genomic_DNA"/>
</dbReference>
<reference evidence="12" key="1">
    <citation type="submission" date="2022-12" db="EMBL/GenBank/DDBJ databases">
        <authorList>
            <person name="Petersen C."/>
        </authorList>
    </citation>
    <scope>NUCLEOTIDE SEQUENCE</scope>
    <source>
        <strain evidence="12">IBT 29677</strain>
    </source>
</reference>
<evidence type="ECO:0000313" key="13">
    <source>
        <dbReference type="Proteomes" id="UP001147747"/>
    </source>
</evidence>
<feature type="transmembrane region" description="Helical" evidence="10">
    <location>
        <begin position="625"/>
        <end position="646"/>
    </location>
</feature>
<dbReference type="Pfam" id="PF01545">
    <property type="entry name" value="Cation_efflux"/>
    <property type="match status" value="1"/>
</dbReference>
<evidence type="ECO:0000256" key="9">
    <source>
        <dbReference type="SAM" id="MobiDB-lite"/>
    </source>
</evidence>
<feature type="compositionally biased region" description="Basic and acidic residues" evidence="9">
    <location>
        <begin position="808"/>
        <end position="829"/>
    </location>
</feature>
<dbReference type="GO" id="GO:0005794">
    <property type="term" value="C:Golgi apparatus"/>
    <property type="evidence" value="ECO:0007669"/>
    <property type="project" value="TreeGrafter"/>
</dbReference>
<comment type="caution">
    <text evidence="12">The sequence shown here is derived from an EMBL/GenBank/DDBJ whole genome shotgun (WGS) entry which is preliminary data.</text>
</comment>
<name>A0A9W9VX85_9EURO</name>
<keyword evidence="5 10" id="KW-1133">Transmembrane helix</keyword>
<feature type="transmembrane region" description="Helical" evidence="10">
    <location>
        <begin position="524"/>
        <end position="543"/>
    </location>
</feature>
<dbReference type="InterPro" id="IPR027469">
    <property type="entry name" value="Cation_efflux_TMD_sf"/>
</dbReference>
<feature type="compositionally biased region" description="Basic residues" evidence="9">
    <location>
        <begin position="791"/>
        <end position="807"/>
    </location>
</feature>
<evidence type="ECO:0000313" key="12">
    <source>
        <dbReference type="EMBL" id="KAJ5391098.1"/>
    </source>
</evidence>
<evidence type="ECO:0000256" key="10">
    <source>
        <dbReference type="SAM" id="Phobius"/>
    </source>
</evidence>
<dbReference type="OrthoDB" id="78669at2759"/>
<dbReference type="Proteomes" id="UP001147747">
    <property type="component" value="Unassembled WGS sequence"/>
</dbReference>
<reference evidence="12" key="2">
    <citation type="journal article" date="2023" name="IMA Fungus">
        <title>Comparative genomic study of the Penicillium genus elucidates a diverse pangenome and 15 lateral gene transfer events.</title>
        <authorList>
            <person name="Petersen C."/>
            <person name="Sorensen T."/>
            <person name="Nielsen M.R."/>
            <person name="Sondergaard T.E."/>
            <person name="Sorensen J.L."/>
            <person name="Fitzpatrick D.A."/>
            <person name="Frisvad J.C."/>
            <person name="Nielsen K.L."/>
        </authorList>
    </citation>
    <scope>NUCLEOTIDE SEQUENCE</scope>
    <source>
        <strain evidence="12">IBT 29677</strain>
    </source>
</reference>
<evidence type="ECO:0000256" key="1">
    <source>
        <dbReference type="ARBA" id="ARBA00004141"/>
    </source>
</evidence>
<feature type="transmembrane region" description="Helical" evidence="10">
    <location>
        <begin position="594"/>
        <end position="613"/>
    </location>
</feature>
<dbReference type="AlphaFoldDB" id="A0A9W9VX85"/>
<evidence type="ECO:0000256" key="5">
    <source>
        <dbReference type="ARBA" id="ARBA00022989"/>
    </source>
</evidence>
<keyword evidence="13" id="KW-1185">Reference proteome</keyword>
<keyword evidence="3 8" id="KW-0813">Transport</keyword>
<dbReference type="GeneID" id="81370205"/>
<feature type="transmembrane region" description="Helical" evidence="10">
    <location>
        <begin position="289"/>
        <end position="306"/>
    </location>
</feature>
<feature type="transmembrane region" description="Helical" evidence="10">
    <location>
        <begin position="246"/>
        <end position="268"/>
    </location>
</feature>
<feature type="region of interest" description="Disordered" evidence="9">
    <location>
        <begin position="1"/>
        <end position="113"/>
    </location>
</feature>
<feature type="transmembrane region" description="Helical" evidence="10">
    <location>
        <begin position="702"/>
        <end position="721"/>
    </location>
</feature>
<evidence type="ECO:0000256" key="2">
    <source>
        <dbReference type="ARBA" id="ARBA00008873"/>
    </source>
</evidence>
<feature type="region of interest" description="Disordered" evidence="9">
    <location>
        <begin position="766"/>
        <end position="830"/>
    </location>
</feature>
<dbReference type="GO" id="GO:0005385">
    <property type="term" value="F:zinc ion transmembrane transporter activity"/>
    <property type="evidence" value="ECO:0007669"/>
    <property type="project" value="UniProtKB-UniRule"/>
</dbReference>
<feature type="compositionally biased region" description="Basic residues" evidence="9">
    <location>
        <begin position="21"/>
        <end position="33"/>
    </location>
</feature>
<comment type="subcellular location">
    <subcellularLocation>
        <location evidence="8">Endoplasmic reticulum membrane</location>
        <topology evidence="8">Multi-pass membrane protein</topology>
    </subcellularLocation>
    <subcellularLocation>
        <location evidence="1">Membrane</location>
        <topology evidence="1">Multi-pass membrane protein</topology>
    </subcellularLocation>
</comment>
<feature type="compositionally biased region" description="Basic residues" evidence="9">
    <location>
        <begin position="86"/>
        <end position="106"/>
    </location>
</feature>
<dbReference type="GO" id="GO:0006882">
    <property type="term" value="P:intracellular zinc ion homeostasis"/>
    <property type="evidence" value="ECO:0007669"/>
    <property type="project" value="InterPro"/>
</dbReference>
<gene>
    <name evidence="12" type="ORF">N7509_006588</name>
</gene>
<protein>
    <recommendedName>
        <fullName evidence="8">Zinc transporter</fullName>
    </recommendedName>
</protein>
<dbReference type="RefSeq" id="XP_056486776.1">
    <property type="nucleotide sequence ID" value="XM_056631225.1"/>
</dbReference>
<dbReference type="GO" id="GO:0005789">
    <property type="term" value="C:endoplasmic reticulum membrane"/>
    <property type="evidence" value="ECO:0007669"/>
    <property type="project" value="UniProtKB-SubCell"/>
</dbReference>
<dbReference type="SUPFAM" id="SSF161111">
    <property type="entry name" value="Cation efflux protein transmembrane domain-like"/>
    <property type="match status" value="1"/>
</dbReference>
<feature type="transmembrane region" description="Helical" evidence="10">
    <location>
        <begin position="555"/>
        <end position="573"/>
    </location>
</feature>
<feature type="transmembrane region" description="Helical" evidence="10">
    <location>
        <begin position="449"/>
        <end position="465"/>
    </location>
</feature>
<feature type="transmembrane region" description="Helical" evidence="10">
    <location>
        <begin position="312"/>
        <end position="332"/>
    </location>
</feature>
<dbReference type="PANTHER" id="PTHR45755:SF4">
    <property type="entry name" value="ZINC TRANSPORTER 7"/>
    <property type="match status" value="1"/>
</dbReference>
<keyword evidence="6 8" id="KW-0406">Ion transport</keyword>
<dbReference type="GO" id="GO:0031410">
    <property type="term" value="C:cytoplasmic vesicle"/>
    <property type="evidence" value="ECO:0007669"/>
    <property type="project" value="TreeGrafter"/>
</dbReference>
<feature type="domain" description="Cation efflux protein transmembrane" evidence="11">
    <location>
        <begin position="524"/>
        <end position="728"/>
    </location>
</feature>
<evidence type="ECO:0000256" key="8">
    <source>
        <dbReference type="RuleBase" id="RU369017"/>
    </source>
</evidence>
<keyword evidence="7 10" id="KW-0472">Membrane</keyword>
<feature type="transmembrane region" description="Helical" evidence="10">
    <location>
        <begin position="190"/>
        <end position="207"/>
    </location>
</feature>
<accession>A0A9W9VX85</accession>
<feature type="transmembrane region" description="Helical" evidence="10">
    <location>
        <begin position="671"/>
        <end position="696"/>
    </location>
</feature>
<dbReference type="InterPro" id="IPR002524">
    <property type="entry name" value="Cation_efflux"/>
</dbReference>
<proteinExistence type="inferred from homology"/>
<dbReference type="PANTHER" id="PTHR45755">
    <property type="match status" value="1"/>
</dbReference>
<dbReference type="NCBIfam" id="TIGR01297">
    <property type="entry name" value="CDF"/>
    <property type="match status" value="1"/>
</dbReference>
<comment type="function">
    <text evidence="8">Functions as a zinc transporter.</text>
</comment>
<evidence type="ECO:0000256" key="7">
    <source>
        <dbReference type="ARBA" id="ARBA00023136"/>
    </source>
</evidence>
<dbReference type="GO" id="GO:1904257">
    <property type="term" value="P:zinc ion import into Golgi lumen"/>
    <property type="evidence" value="ECO:0007669"/>
    <property type="project" value="TreeGrafter"/>
</dbReference>
<keyword evidence="8" id="KW-0256">Endoplasmic reticulum</keyword>